<sequence length="14" mass="1584">MLCARFQPTGFQNA</sequence>
<reference evidence="1" key="1">
    <citation type="submission" date="2018-02" db="EMBL/GenBank/DDBJ databases">
        <title>Rhizophora mucronata_Transcriptome.</title>
        <authorList>
            <person name="Meera S.P."/>
            <person name="Sreeshan A."/>
            <person name="Augustine A."/>
        </authorList>
    </citation>
    <scope>NUCLEOTIDE SEQUENCE</scope>
    <source>
        <tissue evidence="1">Leaf</tissue>
    </source>
</reference>
<accession>A0A2P2R4Y6</accession>
<organism evidence="1">
    <name type="scientific">Rhizophora mucronata</name>
    <name type="common">Asiatic mangrove</name>
    <dbReference type="NCBI Taxonomy" id="61149"/>
    <lineage>
        <taxon>Eukaryota</taxon>
        <taxon>Viridiplantae</taxon>
        <taxon>Streptophyta</taxon>
        <taxon>Embryophyta</taxon>
        <taxon>Tracheophyta</taxon>
        <taxon>Spermatophyta</taxon>
        <taxon>Magnoliopsida</taxon>
        <taxon>eudicotyledons</taxon>
        <taxon>Gunneridae</taxon>
        <taxon>Pentapetalae</taxon>
        <taxon>rosids</taxon>
        <taxon>fabids</taxon>
        <taxon>Malpighiales</taxon>
        <taxon>Rhizophoraceae</taxon>
        <taxon>Rhizophora</taxon>
    </lineage>
</organism>
<protein>
    <submittedName>
        <fullName evidence="1">Uncharacterized protein</fullName>
    </submittedName>
</protein>
<proteinExistence type="predicted"/>
<dbReference type="EMBL" id="GGEC01093774">
    <property type="protein sequence ID" value="MBX74258.1"/>
    <property type="molecule type" value="Transcribed_RNA"/>
</dbReference>
<evidence type="ECO:0000313" key="1">
    <source>
        <dbReference type="EMBL" id="MBX74258.1"/>
    </source>
</evidence>
<name>A0A2P2R4Y6_RHIMU</name>